<sequence>MFVKENGEGNEHLKLIDFGSSMLLREGVTYRFKSLALDSDIGYRSPEHKMNTGVRGYMFTTRTDIWALGVILFKLVSNDDNIRLFDEEFIPSEHNKDKLQQEIMEKVDKKEKELRNKEMEPLFNVIRLCLYVDPNNRPSAENLISFMKNECTMKLPNNEQISFNPEIAPPKDECKPSRVTREPPALQSRRLFNPSKSPLSPRTTI</sequence>
<dbReference type="WBParaSite" id="scaffold15279_cov248.g17822">
    <property type="protein sequence ID" value="scaffold15279_cov248.g17822"/>
    <property type="gene ID" value="scaffold15279_cov248.g17822"/>
</dbReference>
<dbReference type="AlphaFoldDB" id="A0A915LPH2"/>
<dbReference type="PANTHER" id="PTHR24345">
    <property type="entry name" value="SERINE/THREONINE-PROTEIN KINASE PLK"/>
    <property type="match status" value="1"/>
</dbReference>
<dbReference type="PROSITE" id="PS50011">
    <property type="entry name" value="PROTEIN_KINASE_DOM"/>
    <property type="match status" value="1"/>
</dbReference>
<feature type="compositionally biased region" description="Polar residues" evidence="6">
    <location>
        <begin position="194"/>
        <end position="205"/>
    </location>
</feature>
<evidence type="ECO:0000256" key="3">
    <source>
        <dbReference type="ARBA" id="ARBA00022741"/>
    </source>
</evidence>
<evidence type="ECO:0000256" key="2">
    <source>
        <dbReference type="ARBA" id="ARBA00022679"/>
    </source>
</evidence>
<evidence type="ECO:0000259" key="7">
    <source>
        <dbReference type="PROSITE" id="PS50011"/>
    </source>
</evidence>
<dbReference type="SUPFAM" id="SSF56112">
    <property type="entry name" value="Protein kinase-like (PK-like)"/>
    <property type="match status" value="1"/>
</dbReference>
<protein>
    <submittedName>
        <fullName evidence="9">Protein kinase domain-containing protein</fullName>
    </submittedName>
</protein>
<keyword evidence="2" id="KW-0808">Transferase</keyword>
<organism evidence="8 9">
    <name type="scientific">Meloidogyne javanica</name>
    <name type="common">Root-knot nematode worm</name>
    <dbReference type="NCBI Taxonomy" id="6303"/>
    <lineage>
        <taxon>Eukaryota</taxon>
        <taxon>Metazoa</taxon>
        <taxon>Ecdysozoa</taxon>
        <taxon>Nematoda</taxon>
        <taxon>Chromadorea</taxon>
        <taxon>Rhabditida</taxon>
        <taxon>Tylenchina</taxon>
        <taxon>Tylenchomorpha</taxon>
        <taxon>Tylenchoidea</taxon>
        <taxon>Meloidogynidae</taxon>
        <taxon>Meloidogyninae</taxon>
        <taxon>Meloidogyne</taxon>
        <taxon>Meloidogyne incognita group</taxon>
    </lineage>
</organism>
<feature type="region of interest" description="Disordered" evidence="6">
    <location>
        <begin position="167"/>
        <end position="205"/>
    </location>
</feature>
<evidence type="ECO:0000256" key="4">
    <source>
        <dbReference type="ARBA" id="ARBA00022777"/>
    </source>
</evidence>
<dbReference type="Proteomes" id="UP000887561">
    <property type="component" value="Unplaced"/>
</dbReference>
<dbReference type="InterPro" id="IPR000719">
    <property type="entry name" value="Prot_kinase_dom"/>
</dbReference>
<keyword evidence="3" id="KW-0547">Nucleotide-binding</keyword>
<keyword evidence="4" id="KW-0418">Kinase</keyword>
<evidence type="ECO:0000256" key="5">
    <source>
        <dbReference type="ARBA" id="ARBA00022840"/>
    </source>
</evidence>
<dbReference type="GO" id="GO:0005634">
    <property type="term" value="C:nucleus"/>
    <property type="evidence" value="ECO:0007669"/>
    <property type="project" value="TreeGrafter"/>
</dbReference>
<dbReference type="GO" id="GO:0004674">
    <property type="term" value="F:protein serine/threonine kinase activity"/>
    <property type="evidence" value="ECO:0007669"/>
    <property type="project" value="UniProtKB-KW"/>
</dbReference>
<dbReference type="Pfam" id="PF00069">
    <property type="entry name" value="Pkinase"/>
    <property type="match status" value="1"/>
</dbReference>
<evidence type="ECO:0000313" key="9">
    <source>
        <dbReference type="WBParaSite" id="scaffold15279_cov248.g17822"/>
    </source>
</evidence>
<dbReference type="GO" id="GO:0005524">
    <property type="term" value="F:ATP binding"/>
    <property type="evidence" value="ECO:0007669"/>
    <property type="project" value="UniProtKB-KW"/>
</dbReference>
<evidence type="ECO:0000256" key="1">
    <source>
        <dbReference type="ARBA" id="ARBA00022527"/>
    </source>
</evidence>
<proteinExistence type="predicted"/>
<dbReference type="PANTHER" id="PTHR24345:SF0">
    <property type="entry name" value="CELL CYCLE SERINE_THREONINE-PROTEIN KINASE CDC5_MSD2"/>
    <property type="match status" value="1"/>
</dbReference>
<dbReference type="InterPro" id="IPR011009">
    <property type="entry name" value="Kinase-like_dom_sf"/>
</dbReference>
<reference evidence="9" key="1">
    <citation type="submission" date="2022-11" db="UniProtKB">
        <authorList>
            <consortium name="WormBaseParasite"/>
        </authorList>
    </citation>
    <scope>IDENTIFICATION</scope>
</reference>
<evidence type="ECO:0000256" key="6">
    <source>
        <dbReference type="SAM" id="MobiDB-lite"/>
    </source>
</evidence>
<name>A0A915LPH2_MELJA</name>
<keyword evidence="8" id="KW-1185">Reference proteome</keyword>
<accession>A0A915LPH2</accession>
<keyword evidence="5" id="KW-0067">ATP-binding</keyword>
<dbReference type="Gene3D" id="1.10.510.10">
    <property type="entry name" value="Transferase(Phosphotransferase) domain 1"/>
    <property type="match status" value="1"/>
</dbReference>
<keyword evidence="1" id="KW-0723">Serine/threonine-protein kinase</keyword>
<evidence type="ECO:0000313" key="8">
    <source>
        <dbReference type="Proteomes" id="UP000887561"/>
    </source>
</evidence>
<feature type="compositionally biased region" description="Basic and acidic residues" evidence="6">
    <location>
        <begin position="169"/>
        <end position="181"/>
    </location>
</feature>
<feature type="domain" description="Protein kinase" evidence="7">
    <location>
        <begin position="1"/>
        <end position="147"/>
    </location>
</feature>